<keyword evidence="12 28" id="KW-0720">Serine protease</keyword>
<dbReference type="PROSITE" id="PS00022">
    <property type="entry name" value="EGF_1"/>
    <property type="match status" value="1"/>
</dbReference>
<dbReference type="PROSITE" id="PS50240">
    <property type="entry name" value="TRYPSIN_DOM"/>
    <property type="match status" value="1"/>
</dbReference>
<evidence type="ECO:0000256" key="19">
    <source>
        <dbReference type="ARBA" id="ARBA00036045"/>
    </source>
</evidence>
<evidence type="ECO:0000256" key="18">
    <source>
        <dbReference type="ARBA" id="ARBA00023180"/>
    </source>
</evidence>
<comment type="catalytic activity">
    <reaction evidence="19">
        <text>Degradation of blood coagulation factors Va and VIIIa.</text>
        <dbReference type="EC" id="3.4.21.69"/>
    </reaction>
</comment>
<dbReference type="CDD" id="cd00054">
    <property type="entry name" value="EGF_CA"/>
    <property type="match status" value="1"/>
</dbReference>
<dbReference type="SMART" id="SM00020">
    <property type="entry name" value="Tryp_SPc"/>
    <property type="match status" value="1"/>
</dbReference>
<feature type="domain" description="Gla" evidence="32">
    <location>
        <begin position="39"/>
        <end position="85"/>
    </location>
</feature>
<evidence type="ECO:0000256" key="3">
    <source>
        <dbReference type="ARBA" id="ARBA00004613"/>
    </source>
</evidence>
<evidence type="ECO:0000259" key="32">
    <source>
        <dbReference type="PROSITE" id="PS50998"/>
    </source>
</evidence>
<dbReference type="PROSITE" id="PS50026">
    <property type="entry name" value="EGF_3"/>
    <property type="match status" value="1"/>
</dbReference>
<dbReference type="InterPro" id="IPR035972">
    <property type="entry name" value="GLA-like_dom_SF"/>
</dbReference>
<accession>A0A8D3D1Q5</accession>
<dbReference type="EC" id="3.4.21.69" evidence="21"/>
<feature type="signal peptide" evidence="29">
    <location>
        <begin position="1"/>
        <end position="21"/>
    </location>
</feature>
<dbReference type="GO" id="GO:0006508">
    <property type="term" value="P:proteolysis"/>
    <property type="evidence" value="ECO:0007669"/>
    <property type="project" value="UniProtKB-KW"/>
</dbReference>
<keyword evidence="9" id="KW-0356">Hemostasis</keyword>
<evidence type="ECO:0000256" key="8">
    <source>
        <dbReference type="ARBA" id="ARBA00022685"/>
    </source>
</evidence>
<keyword evidence="14" id="KW-0333">Golgi apparatus</keyword>
<dbReference type="SUPFAM" id="SSF57630">
    <property type="entry name" value="GLA-domain"/>
    <property type="match status" value="1"/>
</dbReference>
<evidence type="ECO:0000256" key="13">
    <source>
        <dbReference type="ARBA" id="ARBA00022837"/>
    </source>
</evidence>
<evidence type="ECO:0000256" key="4">
    <source>
        <dbReference type="ARBA" id="ARBA00022479"/>
    </source>
</evidence>
<evidence type="ECO:0000256" key="2">
    <source>
        <dbReference type="ARBA" id="ARBA00004555"/>
    </source>
</evidence>
<dbReference type="GeneTree" id="ENSGT00940000154474"/>
<keyword evidence="10 28" id="KW-0378">Hydrolase</keyword>
<evidence type="ECO:0000256" key="15">
    <source>
        <dbReference type="ARBA" id="ARBA00023084"/>
    </source>
</evidence>
<keyword evidence="13" id="KW-0106">Calcium</keyword>
<dbReference type="PRINTS" id="PR00001">
    <property type="entry name" value="GLABLOOD"/>
</dbReference>
<evidence type="ECO:0000256" key="26">
    <source>
        <dbReference type="PIRSR" id="PIRSR001143-1"/>
    </source>
</evidence>
<feature type="domain" description="Peptidase S1" evidence="31">
    <location>
        <begin position="194"/>
        <end position="429"/>
    </location>
</feature>
<dbReference type="RefSeq" id="XP_035490039.1">
    <property type="nucleotide sequence ID" value="XM_035634146.2"/>
</dbReference>
<dbReference type="InterPro" id="IPR017857">
    <property type="entry name" value="Coagulation_fac-like_Gla_dom"/>
</dbReference>
<dbReference type="PANTHER" id="PTHR24278">
    <property type="entry name" value="COAGULATION FACTOR"/>
    <property type="match status" value="1"/>
</dbReference>
<dbReference type="InterPro" id="IPR001314">
    <property type="entry name" value="Peptidase_S1A"/>
</dbReference>
<dbReference type="Ensembl" id="ENSSMAT00000070678.1">
    <property type="protein sequence ID" value="ENSSMAP00000053463.1"/>
    <property type="gene ID" value="ENSSMAG00000027991.1"/>
</dbReference>
<dbReference type="PROSITE" id="PS00011">
    <property type="entry name" value="GLA_1"/>
    <property type="match status" value="1"/>
</dbReference>
<dbReference type="InterPro" id="IPR018114">
    <property type="entry name" value="TRYPSIN_HIS"/>
</dbReference>
<dbReference type="OrthoDB" id="9028152at2759"/>
<feature type="disulfide bond" evidence="27">
    <location>
        <begin position="110"/>
        <end position="119"/>
    </location>
</feature>
<dbReference type="CTD" id="393327"/>
<evidence type="ECO:0000256" key="1">
    <source>
        <dbReference type="ARBA" id="ARBA00004240"/>
    </source>
</evidence>
<keyword evidence="5" id="KW-0964">Secreted</keyword>
<evidence type="ECO:0000256" key="7">
    <source>
        <dbReference type="ARBA" id="ARBA00022670"/>
    </source>
</evidence>
<evidence type="ECO:0000259" key="31">
    <source>
        <dbReference type="PROSITE" id="PS50240"/>
    </source>
</evidence>
<evidence type="ECO:0000256" key="5">
    <source>
        <dbReference type="ARBA" id="ARBA00022525"/>
    </source>
</evidence>
<dbReference type="InterPro" id="IPR050442">
    <property type="entry name" value="Peptidase_S1_coag_factors"/>
</dbReference>
<protein>
    <recommendedName>
        <fullName evidence="22">Vitamin K-dependent protein C</fullName>
        <ecNumber evidence="21">3.4.21.69</ecNumber>
    </recommendedName>
    <alternativeName>
        <fullName evidence="25">Anticoagulant protein C</fullName>
    </alternativeName>
    <alternativeName>
        <fullName evidence="23">Autoprothrombin IIA</fullName>
    </alternativeName>
    <alternativeName>
        <fullName evidence="24">Blood coagulation factor XIV</fullName>
    </alternativeName>
</protein>
<dbReference type="Pfam" id="PF14670">
    <property type="entry name" value="FXa_inhibition"/>
    <property type="match status" value="1"/>
</dbReference>
<keyword evidence="17 27" id="KW-1015">Disulfide bond</keyword>
<dbReference type="SMART" id="SM00069">
    <property type="entry name" value="GLA"/>
    <property type="match status" value="1"/>
</dbReference>
<evidence type="ECO:0000313" key="33">
    <source>
        <dbReference type="Ensembl" id="ENSSMAP00000053463.1"/>
    </source>
</evidence>
<dbReference type="FunFam" id="4.10.740.10:FF:000001">
    <property type="entry name" value="vitamin K-dependent protein S"/>
    <property type="match status" value="1"/>
</dbReference>
<dbReference type="Proteomes" id="UP000694558">
    <property type="component" value="Chromosome 7"/>
</dbReference>
<dbReference type="Gene3D" id="4.10.740.10">
    <property type="entry name" value="Coagulation Factor IX"/>
    <property type="match status" value="1"/>
</dbReference>
<keyword evidence="15" id="KW-0094">Blood coagulation</keyword>
<dbReference type="FunFam" id="2.40.10.10:FF:000003">
    <property type="entry name" value="Transmembrane serine protease 3"/>
    <property type="match status" value="1"/>
</dbReference>
<name>A0A8D3D1Q5_SCOMX</name>
<keyword evidence="4" id="KW-0301">Gamma-carboxyglutamic acid</keyword>
<keyword evidence="16" id="KW-0865">Zymogen</keyword>
<organism evidence="33 34">
    <name type="scientific">Scophthalmus maximus</name>
    <name type="common">Turbot</name>
    <name type="synonym">Psetta maxima</name>
    <dbReference type="NCBI Taxonomy" id="52904"/>
    <lineage>
        <taxon>Eukaryota</taxon>
        <taxon>Metazoa</taxon>
        <taxon>Chordata</taxon>
        <taxon>Craniata</taxon>
        <taxon>Vertebrata</taxon>
        <taxon>Euteleostomi</taxon>
        <taxon>Actinopterygii</taxon>
        <taxon>Neopterygii</taxon>
        <taxon>Teleostei</taxon>
        <taxon>Neoteleostei</taxon>
        <taxon>Acanthomorphata</taxon>
        <taxon>Carangaria</taxon>
        <taxon>Pleuronectiformes</taxon>
        <taxon>Pleuronectoidei</taxon>
        <taxon>Scophthalmidae</taxon>
        <taxon>Scophthalmus</taxon>
    </lineage>
</organism>
<dbReference type="PIRSF" id="PIRSF001143">
    <property type="entry name" value="Factor_X"/>
    <property type="match status" value="1"/>
</dbReference>
<dbReference type="GO" id="GO:0007596">
    <property type="term" value="P:blood coagulation"/>
    <property type="evidence" value="ECO:0007669"/>
    <property type="project" value="UniProtKB-KW"/>
</dbReference>
<comment type="subcellular location">
    <subcellularLocation>
        <location evidence="1">Endoplasmic reticulum</location>
    </subcellularLocation>
    <subcellularLocation>
        <location evidence="2">Golgi apparatus</location>
    </subcellularLocation>
    <subcellularLocation>
        <location evidence="3">Secreted</location>
    </subcellularLocation>
</comment>
<evidence type="ECO:0000259" key="30">
    <source>
        <dbReference type="PROSITE" id="PS50026"/>
    </source>
</evidence>
<dbReference type="InterPro" id="IPR043504">
    <property type="entry name" value="Peptidase_S1_PA_chymotrypsin"/>
</dbReference>
<evidence type="ECO:0000256" key="27">
    <source>
        <dbReference type="PROSITE-ProRule" id="PRU00076"/>
    </source>
</evidence>
<dbReference type="PRINTS" id="PR00722">
    <property type="entry name" value="CHYMOTRYPSIN"/>
</dbReference>
<feature type="disulfide bond" evidence="27">
    <location>
        <begin position="89"/>
        <end position="99"/>
    </location>
</feature>
<feature type="domain" description="EGF-like" evidence="30">
    <location>
        <begin position="85"/>
        <end position="120"/>
    </location>
</feature>
<dbReference type="GeneID" id="118310834"/>
<dbReference type="PROSITE" id="PS01187">
    <property type="entry name" value="EGF_CA"/>
    <property type="match status" value="1"/>
</dbReference>
<evidence type="ECO:0000256" key="6">
    <source>
        <dbReference type="ARBA" id="ARBA00022536"/>
    </source>
</evidence>
<evidence type="ECO:0000256" key="29">
    <source>
        <dbReference type="SAM" id="SignalP"/>
    </source>
</evidence>
<feature type="chain" id="PRO_5034660621" description="Vitamin K-dependent protein C" evidence="29">
    <location>
        <begin position="22"/>
        <end position="443"/>
    </location>
</feature>
<dbReference type="PANTHER" id="PTHR24278:SF0">
    <property type="entry name" value="VITAMIN K-DEPENDENT PROTEIN C"/>
    <property type="match status" value="1"/>
</dbReference>
<dbReference type="RefSeq" id="XP_035490040.1">
    <property type="nucleotide sequence ID" value="XM_035634147.2"/>
</dbReference>
<feature type="active site" description="Charge relay system" evidence="26">
    <location>
        <position position="235"/>
    </location>
</feature>
<evidence type="ECO:0000256" key="20">
    <source>
        <dbReference type="ARBA" id="ARBA00037553"/>
    </source>
</evidence>
<reference evidence="33" key="1">
    <citation type="submission" date="2023-05" db="EMBL/GenBank/DDBJ databases">
        <title>High-quality long-read genome of Scophthalmus maximus.</title>
        <authorList>
            <person name="Lien S."/>
            <person name="Martinez P."/>
        </authorList>
    </citation>
    <scope>NUCLEOTIDE SEQUENCE [LARGE SCALE GENOMIC DNA]</scope>
</reference>
<keyword evidence="18" id="KW-0325">Glycoprotein</keyword>
<dbReference type="PROSITE" id="PS00134">
    <property type="entry name" value="TRYPSIN_HIS"/>
    <property type="match status" value="1"/>
</dbReference>
<evidence type="ECO:0000256" key="17">
    <source>
        <dbReference type="ARBA" id="ARBA00023157"/>
    </source>
</evidence>
<dbReference type="InterPro" id="IPR012224">
    <property type="entry name" value="Pept_S1A_FX"/>
</dbReference>
<dbReference type="Pfam" id="PF00594">
    <property type="entry name" value="Gla"/>
    <property type="match status" value="1"/>
</dbReference>
<evidence type="ECO:0000256" key="12">
    <source>
        <dbReference type="ARBA" id="ARBA00022825"/>
    </source>
</evidence>
<dbReference type="GO" id="GO:0005509">
    <property type="term" value="F:calcium ion binding"/>
    <property type="evidence" value="ECO:0007669"/>
    <property type="project" value="InterPro"/>
</dbReference>
<evidence type="ECO:0000256" key="22">
    <source>
        <dbReference type="ARBA" id="ARBA00040219"/>
    </source>
</evidence>
<feature type="active site" description="Charge relay system" evidence="26">
    <location>
        <position position="381"/>
    </location>
</feature>
<comment type="caution">
    <text evidence="27">Lacks conserved residue(s) required for the propagation of feature annotation.</text>
</comment>
<dbReference type="Gene3D" id="2.10.25.10">
    <property type="entry name" value="Laminin"/>
    <property type="match status" value="2"/>
</dbReference>
<dbReference type="InterPro" id="IPR033116">
    <property type="entry name" value="TRYPSIN_SER"/>
</dbReference>
<evidence type="ECO:0000256" key="11">
    <source>
        <dbReference type="ARBA" id="ARBA00022824"/>
    </source>
</evidence>
<dbReference type="SUPFAM" id="SSF50494">
    <property type="entry name" value="Trypsin-like serine proteases"/>
    <property type="match status" value="1"/>
</dbReference>
<dbReference type="InterPro" id="IPR000294">
    <property type="entry name" value="GLA_domain"/>
</dbReference>
<dbReference type="GO" id="GO:0005794">
    <property type="term" value="C:Golgi apparatus"/>
    <property type="evidence" value="ECO:0007669"/>
    <property type="project" value="UniProtKB-SubCell"/>
</dbReference>
<evidence type="ECO:0000256" key="25">
    <source>
        <dbReference type="ARBA" id="ARBA00042906"/>
    </source>
</evidence>
<keyword evidence="8" id="KW-0165">Cleavage on pair of basic residues</keyword>
<comment type="function">
    <text evidence="20">Protein C is a vitamin K-dependent serine protease that regulates blood coagulation by inactivating factors Va and VIIIa in the presence of calcium ions and phospholipids. Exerts a protective effect on the endothelial cell barrier function.</text>
</comment>
<evidence type="ECO:0000256" key="16">
    <source>
        <dbReference type="ARBA" id="ARBA00023145"/>
    </source>
</evidence>
<dbReference type="InterPro" id="IPR000152">
    <property type="entry name" value="EGF-type_Asp/Asn_hydroxyl_site"/>
</dbReference>
<feature type="active site" description="Charge relay system" evidence="26">
    <location>
        <position position="282"/>
    </location>
</feature>
<dbReference type="GO" id="GO:0005783">
    <property type="term" value="C:endoplasmic reticulum"/>
    <property type="evidence" value="ECO:0007669"/>
    <property type="project" value="UniProtKB-SubCell"/>
</dbReference>
<keyword evidence="29" id="KW-0732">Signal</keyword>
<keyword evidence="11" id="KW-0256">Endoplasmic reticulum</keyword>
<dbReference type="GO" id="GO:0004252">
    <property type="term" value="F:serine-type endopeptidase activity"/>
    <property type="evidence" value="ECO:0007669"/>
    <property type="project" value="UniProtKB-EC"/>
</dbReference>
<dbReference type="Pfam" id="PF00089">
    <property type="entry name" value="Trypsin"/>
    <property type="match status" value="1"/>
</dbReference>
<keyword evidence="7 28" id="KW-0645">Protease</keyword>
<dbReference type="SMART" id="SM00181">
    <property type="entry name" value="EGF"/>
    <property type="match status" value="2"/>
</dbReference>
<evidence type="ECO:0000256" key="14">
    <source>
        <dbReference type="ARBA" id="ARBA00023034"/>
    </source>
</evidence>
<sequence>MYRLVLCVSVAVALWSASVLSVSVFSEPAEAHMLLRSRRANSFLEELKPASMERECVEERCNYEEAREIFQTREATLEFWTVYTDGNQCHANLCVHGTCVDLYQAYACRCNQGYEGRYCDQLVTATNCSVDNGGCGHECSEAEDGLTRSCSCVTGYRLHANSRKCVPKGSSSCGQLLIARSSYTKPMDGLQPWMVGGEVGKKGESPWQVLLLNPRGIFLCGGVLIDENWVLTAAHCIAPSLRYRVRLGDYERLRDEGTEVNLKVIKTFKHPNYYKGEMVDNDIALLRLETPAPLTKYIVPVCLPGRKLAERMLHLNGTATVVTGWGKDDLDSVQLSSALNVIKVPLVSHSICTQHMTHNVTDNFLCAGILGQRMDACGGDSGGPMVTLYRDTWFLIGLVSWGEGCGKEDKLGIYTKVSNYNEWINRVRDEWDNGRHPQQPPNI</sequence>
<dbReference type="AlphaFoldDB" id="A0A8D3D1Q5"/>
<evidence type="ECO:0000256" key="28">
    <source>
        <dbReference type="RuleBase" id="RU363034"/>
    </source>
</evidence>
<dbReference type="KEGG" id="smau:118310834"/>
<evidence type="ECO:0000313" key="34">
    <source>
        <dbReference type="Proteomes" id="UP000694558"/>
    </source>
</evidence>
<dbReference type="SMART" id="SM00179">
    <property type="entry name" value="EGF_CA"/>
    <property type="match status" value="1"/>
</dbReference>
<dbReference type="InterPro" id="IPR009003">
    <property type="entry name" value="Peptidase_S1_PA"/>
</dbReference>
<evidence type="ECO:0000256" key="10">
    <source>
        <dbReference type="ARBA" id="ARBA00022801"/>
    </source>
</evidence>
<dbReference type="InterPro" id="IPR000742">
    <property type="entry name" value="EGF"/>
</dbReference>
<dbReference type="PROSITE" id="PS50998">
    <property type="entry name" value="GLA_2"/>
    <property type="match status" value="1"/>
</dbReference>
<dbReference type="InterPro" id="IPR018097">
    <property type="entry name" value="EGF_Ca-bd_CS"/>
</dbReference>
<evidence type="ECO:0000256" key="24">
    <source>
        <dbReference type="ARBA" id="ARBA00042403"/>
    </source>
</evidence>
<dbReference type="CDD" id="cd00190">
    <property type="entry name" value="Tryp_SPc"/>
    <property type="match status" value="1"/>
</dbReference>
<dbReference type="InterPro" id="IPR001881">
    <property type="entry name" value="EGF-like_Ca-bd_dom"/>
</dbReference>
<evidence type="ECO:0000256" key="21">
    <source>
        <dbReference type="ARBA" id="ARBA00038995"/>
    </source>
</evidence>
<proteinExistence type="predicted"/>
<gene>
    <name evidence="33" type="primary">proca</name>
</gene>
<reference evidence="33" key="2">
    <citation type="submission" date="2025-08" db="UniProtKB">
        <authorList>
            <consortium name="Ensembl"/>
        </authorList>
    </citation>
    <scope>IDENTIFICATION</scope>
</reference>
<keyword evidence="6 27" id="KW-0245">EGF-like domain</keyword>
<dbReference type="GO" id="GO:0005615">
    <property type="term" value="C:extracellular space"/>
    <property type="evidence" value="ECO:0007669"/>
    <property type="project" value="TreeGrafter"/>
</dbReference>
<evidence type="ECO:0000256" key="23">
    <source>
        <dbReference type="ARBA" id="ARBA00041306"/>
    </source>
</evidence>
<dbReference type="PROSITE" id="PS00010">
    <property type="entry name" value="ASX_HYDROXYL"/>
    <property type="match status" value="1"/>
</dbReference>
<dbReference type="Gene3D" id="2.40.10.10">
    <property type="entry name" value="Trypsin-like serine proteases"/>
    <property type="match status" value="2"/>
</dbReference>
<evidence type="ECO:0000256" key="9">
    <source>
        <dbReference type="ARBA" id="ARBA00022696"/>
    </source>
</evidence>
<dbReference type="PROSITE" id="PS01186">
    <property type="entry name" value="EGF_2"/>
    <property type="match status" value="1"/>
</dbReference>
<dbReference type="PROSITE" id="PS00135">
    <property type="entry name" value="TRYPSIN_SER"/>
    <property type="match status" value="1"/>
</dbReference>
<dbReference type="InterPro" id="IPR001254">
    <property type="entry name" value="Trypsin_dom"/>
</dbReference>